<evidence type="ECO:0000256" key="6">
    <source>
        <dbReference type="ARBA" id="ARBA00022840"/>
    </source>
</evidence>
<comment type="similarity">
    <text evidence="2">Belongs to the ABC transporter superfamily. ABCG family. Eye pigment precursor importer (TC 3.A.1.204) subfamily.</text>
</comment>
<keyword evidence="8 9" id="KW-0472">Membrane</keyword>
<dbReference type="GO" id="GO:0005524">
    <property type="term" value="F:ATP binding"/>
    <property type="evidence" value="ECO:0007669"/>
    <property type="project" value="UniProtKB-KW"/>
</dbReference>
<evidence type="ECO:0000256" key="7">
    <source>
        <dbReference type="ARBA" id="ARBA00022989"/>
    </source>
</evidence>
<dbReference type="InterPro" id="IPR017871">
    <property type="entry name" value="ABC_transporter-like_CS"/>
</dbReference>
<accession>A0A7R9KDR6</accession>
<gene>
    <name evidence="11" type="ORF">OSB1V03_LOCUS1457</name>
</gene>
<dbReference type="Pfam" id="PF19055">
    <property type="entry name" value="ABC2_membrane_7"/>
    <property type="match status" value="1"/>
</dbReference>
<dbReference type="Proteomes" id="UP000759131">
    <property type="component" value="Unassembled WGS sequence"/>
</dbReference>
<dbReference type="InterPro" id="IPR003593">
    <property type="entry name" value="AAA+_ATPase"/>
</dbReference>
<evidence type="ECO:0000256" key="5">
    <source>
        <dbReference type="ARBA" id="ARBA00022741"/>
    </source>
</evidence>
<keyword evidence="6" id="KW-0067">ATP-binding</keyword>
<reference evidence="11" key="1">
    <citation type="submission" date="2020-11" db="EMBL/GenBank/DDBJ databases">
        <authorList>
            <person name="Tran Van P."/>
        </authorList>
    </citation>
    <scope>NUCLEOTIDE SEQUENCE</scope>
</reference>
<dbReference type="PROSITE" id="PS00211">
    <property type="entry name" value="ABC_TRANSPORTER_1"/>
    <property type="match status" value="2"/>
</dbReference>
<dbReference type="InterPro" id="IPR027417">
    <property type="entry name" value="P-loop_NTPase"/>
</dbReference>
<feature type="transmembrane region" description="Helical" evidence="9">
    <location>
        <begin position="445"/>
        <end position="468"/>
    </location>
</feature>
<feature type="transmembrane region" description="Helical" evidence="9">
    <location>
        <begin position="955"/>
        <end position="976"/>
    </location>
</feature>
<dbReference type="EMBL" id="OC855003">
    <property type="protein sequence ID" value="CAD7620977.1"/>
    <property type="molecule type" value="Genomic_DNA"/>
</dbReference>
<organism evidence="11">
    <name type="scientific">Medioppia subpectinata</name>
    <dbReference type="NCBI Taxonomy" id="1979941"/>
    <lineage>
        <taxon>Eukaryota</taxon>
        <taxon>Metazoa</taxon>
        <taxon>Ecdysozoa</taxon>
        <taxon>Arthropoda</taxon>
        <taxon>Chelicerata</taxon>
        <taxon>Arachnida</taxon>
        <taxon>Acari</taxon>
        <taxon>Acariformes</taxon>
        <taxon>Sarcoptiformes</taxon>
        <taxon>Oribatida</taxon>
        <taxon>Brachypylina</taxon>
        <taxon>Oppioidea</taxon>
        <taxon>Oppiidae</taxon>
        <taxon>Medioppia</taxon>
    </lineage>
</organism>
<evidence type="ECO:0000256" key="9">
    <source>
        <dbReference type="SAM" id="Phobius"/>
    </source>
</evidence>
<dbReference type="GO" id="GO:0016887">
    <property type="term" value="F:ATP hydrolysis activity"/>
    <property type="evidence" value="ECO:0007669"/>
    <property type="project" value="InterPro"/>
</dbReference>
<keyword evidence="5" id="KW-0547">Nucleotide-binding</keyword>
<feature type="transmembrane region" description="Helical" evidence="9">
    <location>
        <begin position="618"/>
        <end position="636"/>
    </location>
</feature>
<dbReference type="PROSITE" id="PS50893">
    <property type="entry name" value="ABC_TRANSPORTER_2"/>
    <property type="match status" value="2"/>
</dbReference>
<name>A0A7R9KDR6_9ACAR</name>
<dbReference type="Pfam" id="PF01061">
    <property type="entry name" value="ABC2_membrane"/>
    <property type="match status" value="3"/>
</dbReference>
<evidence type="ECO:0000256" key="8">
    <source>
        <dbReference type="ARBA" id="ARBA00023136"/>
    </source>
</evidence>
<feature type="domain" description="ABC transporter" evidence="10">
    <location>
        <begin position="28"/>
        <end position="314"/>
    </location>
</feature>
<feature type="transmembrane region" description="Helical" evidence="9">
    <location>
        <begin position="996"/>
        <end position="1018"/>
    </location>
</feature>
<dbReference type="PANTHER" id="PTHR48041">
    <property type="entry name" value="ABC TRANSPORTER G FAMILY MEMBER 28"/>
    <property type="match status" value="1"/>
</dbReference>
<evidence type="ECO:0000256" key="4">
    <source>
        <dbReference type="ARBA" id="ARBA00022692"/>
    </source>
</evidence>
<dbReference type="Gene3D" id="3.40.50.300">
    <property type="entry name" value="P-loop containing nucleotide triphosphate hydrolases"/>
    <property type="match status" value="3"/>
</dbReference>
<evidence type="ECO:0000256" key="2">
    <source>
        <dbReference type="ARBA" id="ARBA00005814"/>
    </source>
</evidence>
<evidence type="ECO:0000256" key="3">
    <source>
        <dbReference type="ARBA" id="ARBA00022448"/>
    </source>
</evidence>
<dbReference type="EMBL" id="CAJPIZ010000428">
    <property type="protein sequence ID" value="CAG2101407.1"/>
    <property type="molecule type" value="Genomic_DNA"/>
</dbReference>
<keyword evidence="4 9" id="KW-0812">Transmembrane</keyword>
<dbReference type="AlphaFoldDB" id="A0A7R9KDR6"/>
<dbReference type="PANTHER" id="PTHR48041:SF139">
    <property type="entry name" value="PROTEIN SCARLET"/>
    <property type="match status" value="1"/>
</dbReference>
<evidence type="ECO:0000259" key="10">
    <source>
        <dbReference type="PROSITE" id="PS50893"/>
    </source>
</evidence>
<dbReference type="SUPFAM" id="SSF52540">
    <property type="entry name" value="P-loop containing nucleoside triphosphate hydrolases"/>
    <property type="match status" value="2"/>
</dbReference>
<dbReference type="Pfam" id="PF00005">
    <property type="entry name" value="ABC_tran"/>
    <property type="match status" value="2"/>
</dbReference>
<dbReference type="InterPro" id="IPR043926">
    <property type="entry name" value="ABCG_dom"/>
</dbReference>
<dbReference type="InterPro" id="IPR013525">
    <property type="entry name" value="ABC2_TM"/>
</dbReference>
<dbReference type="GO" id="GO:0005886">
    <property type="term" value="C:plasma membrane"/>
    <property type="evidence" value="ECO:0007669"/>
    <property type="project" value="TreeGrafter"/>
</dbReference>
<dbReference type="InterPro" id="IPR050352">
    <property type="entry name" value="ABCG_transporters"/>
</dbReference>
<comment type="subcellular location">
    <subcellularLocation>
        <location evidence="1">Membrane</location>
        <topology evidence="1">Multi-pass membrane protein</topology>
    </subcellularLocation>
</comment>
<dbReference type="SMART" id="SM00382">
    <property type="entry name" value="AAA"/>
    <property type="match status" value="2"/>
</dbReference>
<feature type="transmembrane region" description="Helical" evidence="9">
    <location>
        <begin position="547"/>
        <end position="569"/>
    </location>
</feature>
<feature type="transmembrane region" description="Helical" evidence="9">
    <location>
        <begin position="914"/>
        <end position="943"/>
    </location>
</feature>
<feature type="transmembrane region" description="Helical" evidence="9">
    <location>
        <begin position="882"/>
        <end position="902"/>
    </location>
</feature>
<dbReference type="InterPro" id="IPR003439">
    <property type="entry name" value="ABC_transporter-like_ATP-bd"/>
</dbReference>
<feature type="transmembrane region" description="Helical" evidence="9">
    <location>
        <begin position="520"/>
        <end position="535"/>
    </location>
</feature>
<keyword evidence="3" id="KW-0813">Transport</keyword>
<protein>
    <recommendedName>
        <fullName evidence="10">ABC transporter domain-containing protein</fullName>
    </recommendedName>
</protein>
<evidence type="ECO:0000256" key="1">
    <source>
        <dbReference type="ARBA" id="ARBA00004141"/>
    </source>
</evidence>
<keyword evidence="7 9" id="KW-1133">Transmembrane helix</keyword>
<dbReference type="CDD" id="cd03213">
    <property type="entry name" value="ABCG_EPDR"/>
    <property type="match status" value="1"/>
</dbReference>
<proteinExistence type="inferred from homology"/>
<evidence type="ECO:0000313" key="11">
    <source>
        <dbReference type="EMBL" id="CAD7620977.1"/>
    </source>
</evidence>
<dbReference type="GO" id="GO:0140359">
    <property type="term" value="F:ABC-type transporter activity"/>
    <property type="evidence" value="ECO:0007669"/>
    <property type="project" value="InterPro"/>
</dbReference>
<dbReference type="OrthoDB" id="10042850at2759"/>
<evidence type="ECO:0000313" key="12">
    <source>
        <dbReference type="Proteomes" id="UP000759131"/>
    </source>
</evidence>
<feature type="domain" description="ABC transporter" evidence="10">
    <location>
        <begin position="608"/>
        <end position="836"/>
    </location>
</feature>
<feature type="transmembrane region" description="Helical" evidence="9">
    <location>
        <begin position="414"/>
        <end position="433"/>
    </location>
</feature>
<sequence>MINNHHTDEIPFPIAISWHDINVFSKKSRGIPLPFRKGDHKPSAHILINVSGQTKSGQLLAIMGSSGAGKTTLINVLTRRNLSEMVVKGSVKLNGKSVDQNCMKSVSAYVQQKDLFMGNLTVREHMRFQSRVRMDQSIANESRVRRVEQLLQEKDLFMGNLTVREHMRFQSRVRMDQSIANESRVRRVEQLLQELGLVKCANTKIGAPDGETGISGGEKKRLAVASELLTNPSILFLDEPTSGLDSFMAYNIVEVLRDMAQTGRTIICTIHQPSSEVFSLFNQLLLMADGRVAYLGTSENAIEYFSSLGLNCPNNYNPSDFYIKQLAVIPGNEVESREKLNSICDRFLVSIYAKIALPDTTTHYCNNDCIEYDNYECIQTNAKYVYKVNWFIQFWALLWRATLSAMREPMLTTVRLMQTLILSVVFGSIYWQLDKNQAGIMSTNGAIFTIICTITLQNIFGVVTTFCLEMPIFLREHNNGTYGVSAYFLSKILAELPSFIMNPVLYVCIVYWMIGLNSEVNVFLTCVGICFNKMIKLSQFIKINHHCLLQYSQILVWIGWIKYISWFYYGNEALIINQWRGIDHIDCEYEVVNGTVLRPCTPNGAVVIQMLNFDEDHFYRNIYLLITISFVVRILAGAGKTTLLNVLTMLNSSNMTVNGEVRLNGKIVDQKRMKSVSAYVQQNDLFIGKLTVREHMDFEARVRMDRSTTKEARDCRVNQVLLDLSLVKCANTRIASISGGERKRLAVASELLSDPSILFLDEPTSGLDSFMARNLVEILLGMKVGRIIILTIHQPSSDVFSLFDQLLLMADKRGICDRFLVSNYAKMALPDTSTNYNQNTNDDNNHIQTIDKFVYKVNWCIQFKALIWRAWLSALREPMLTYFRFLQTIFLLFVFGSIYWQLDMDQAGSMSINGAIFTIICSITLQNVFGVVTTFCIEMPIFLREHNNGLYRVSAYFVSKILAEFYISVYSIGWLASTVIKSYFSSYMVSSISNSVIMALTIATMLILPLMILGGFFINTDEIQVWIAWVRYISWFYYGNEALIINQWRDIQHIGCEYDVVDGTPVRLCIPNGTVIIEMLHFQEDHFGLDIWLLFVISMVLVFCEI</sequence>
<keyword evidence="12" id="KW-1185">Reference proteome</keyword>